<reference evidence="9 10" key="1">
    <citation type="journal article" date="2012" name="J. Bacteriol.">
        <title>Complete Genome Sequence of Providencia stuartii Clinical Isolate MRSN 2154.</title>
        <authorList>
            <person name="Clifford R.J."/>
            <person name="Hang J."/>
            <person name="Riley M.C."/>
            <person name="Onmus-Leone F."/>
            <person name="Kuschner R.A."/>
            <person name="Lesho E.P."/>
            <person name="Waterman P.E."/>
        </authorList>
    </citation>
    <scope>NUCLEOTIDE SEQUENCE [LARGE SCALE GENOMIC DNA]</scope>
    <source>
        <strain evidence="9 10">MRSN 2154</strain>
    </source>
</reference>
<protein>
    <recommendedName>
        <fullName evidence="11">Peroxidase</fullName>
    </recommendedName>
</protein>
<dbReference type="GO" id="GO:0046872">
    <property type="term" value="F:metal ion binding"/>
    <property type="evidence" value="ECO:0007669"/>
    <property type="project" value="UniProtKB-KW"/>
</dbReference>
<dbReference type="PANTHER" id="PTHR30521:SF0">
    <property type="entry name" value="DYP-TYPE PEROXIDASE FAMILY PROTEIN"/>
    <property type="match status" value="1"/>
</dbReference>
<dbReference type="AlphaFoldDB" id="A0A140NIK5"/>
<evidence type="ECO:0000256" key="6">
    <source>
        <dbReference type="ARBA" id="ARBA00025737"/>
    </source>
</evidence>
<proteinExistence type="inferred from homology"/>
<sequence>MSHSQSGILKDHSRFGIFIEAMVQGSLADIKTGCQRFVETLTQLQEQYPTDRLGAVVAFGSDIWKQLSTPESAPELKPFHPLGKGLAPATQRDIFIHIQSQRHDINFSLAQAALKAFGSAIKVEEEIHGFRWVEERDLSGFIDGTENPQGEEIAEVALIADGIDMGGSYILVQRYEHSLNKWDRFSEKEQEKMIGRTKKDSVELDESERNVTSHVSRVVVEEDGEELSIMRHSLPYGTASGKHGLFFVAYCARLHNIEQQLLSMFGEKDGKYDDLLRMTKAVSGSYYFAPSIDTLLSL</sequence>
<keyword evidence="3" id="KW-0479">Metal-binding</keyword>
<keyword evidence="4" id="KW-0560">Oxidoreductase</keyword>
<dbReference type="EMBL" id="CP003488">
    <property type="protein sequence ID" value="AFH92467.1"/>
    <property type="molecule type" value="Genomic_DNA"/>
</dbReference>
<dbReference type="InterPro" id="IPR006314">
    <property type="entry name" value="Dyp_peroxidase"/>
</dbReference>
<evidence type="ECO:0000259" key="7">
    <source>
        <dbReference type="Pfam" id="PF04261"/>
    </source>
</evidence>
<evidence type="ECO:0000313" key="10">
    <source>
        <dbReference type="Proteomes" id="UP000005012"/>
    </source>
</evidence>
<evidence type="ECO:0000256" key="5">
    <source>
        <dbReference type="ARBA" id="ARBA00023004"/>
    </source>
</evidence>
<dbReference type="PATRIC" id="fig|1157951.4.peg.571"/>
<dbReference type="SUPFAM" id="SSF54909">
    <property type="entry name" value="Dimeric alpha+beta barrel"/>
    <property type="match status" value="1"/>
</dbReference>
<dbReference type="Proteomes" id="UP000005012">
    <property type="component" value="Chromosome"/>
</dbReference>
<dbReference type="InterPro" id="IPR048328">
    <property type="entry name" value="Dyp_perox_C"/>
</dbReference>
<dbReference type="PROSITE" id="PS51404">
    <property type="entry name" value="DYP_PEROXIDASE"/>
    <property type="match status" value="1"/>
</dbReference>
<keyword evidence="5" id="KW-0408">Iron</keyword>
<dbReference type="OrthoDB" id="3251355at2"/>
<dbReference type="GO" id="GO:0005829">
    <property type="term" value="C:cytosol"/>
    <property type="evidence" value="ECO:0007669"/>
    <property type="project" value="TreeGrafter"/>
</dbReference>
<accession>A0A140NIK5</accession>
<evidence type="ECO:0000259" key="8">
    <source>
        <dbReference type="Pfam" id="PF20628"/>
    </source>
</evidence>
<evidence type="ECO:0000256" key="1">
    <source>
        <dbReference type="ARBA" id="ARBA00001970"/>
    </source>
</evidence>
<evidence type="ECO:0008006" key="11">
    <source>
        <dbReference type="Google" id="ProtNLM"/>
    </source>
</evidence>
<dbReference type="RefSeq" id="WP_014656313.1">
    <property type="nucleotide sequence ID" value="NC_017731.1"/>
</dbReference>
<gene>
    <name evidence="9" type="ordered locus">S70_02890</name>
</gene>
<dbReference type="GO" id="GO:0020037">
    <property type="term" value="F:heme binding"/>
    <property type="evidence" value="ECO:0007669"/>
    <property type="project" value="InterPro"/>
</dbReference>
<feature type="domain" description="Dyp-type peroxidase C-terminal" evidence="8">
    <location>
        <begin position="134"/>
        <end position="293"/>
    </location>
</feature>
<dbReference type="GO" id="GO:0004601">
    <property type="term" value="F:peroxidase activity"/>
    <property type="evidence" value="ECO:0007669"/>
    <property type="project" value="UniProtKB-KW"/>
</dbReference>
<feature type="domain" description="Dyp-type peroxidase N-terminal" evidence="7">
    <location>
        <begin position="5"/>
        <end position="131"/>
    </location>
</feature>
<evidence type="ECO:0000256" key="3">
    <source>
        <dbReference type="ARBA" id="ARBA00022723"/>
    </source>
</evidence>
<name>A0A140NIK5_PROSM</name>
<comment type="similarity">
    <text evidence="6">Belongs to the DyP-type peroxidase family.</text>
</comment>
<comment type="cofactor">
    <cofactor evidence="1">
        <name>heme b</name>
        <dbReference type="ChEBI" id="CHEBI:60344"/>
    </cofactor>
</comment>
<dbReference type="KEGG" id="psi:S70_02890"/>
<dbReference type="Pfam" id="PF20628">
    <property type="entry name" value="Dyp_perox_C"/>
    <property type="match status" value="1"/>
</dbReference>
<dbReference type="InterPro" id="IPR048327">
    <property type="entry name" value="Dyp_perox_N"/>
</dbReference>
<reference evidence="10" key="2">
    <citation type="submission" date="2012-04" db="EMBL/GenBank/DDBJ databases">
        <title>Complete genome sequence of Providencia stuartii clinical isolate MRSN 2154.</title>
        <authorList>
            <person name="Clifford R.J."/>
            <person name="Hang J."/>
            <person name="Riley M.C."/>
            <person name="Onmus-Leone F."/>
            <person name="Kuschner R.A."/>
            <person name="Lesho E.P."/>
            <person name="Waterman P.E."/>
        </authorList>
    </citation>
    <scope>NUCLEOTIDE SEQUENCE [LARGE SCALE GENOMIC DNA]</scope>
    <source>
        <strain evidence="10">MRSN 2154</strain>
    </source>
</reference>
<keyword evidence="2" id="KW-0575">Peroxidase</keyword>
<dbReference type="Pfam" id="PF04261">
    <property type="entry name" value="Dyp_perox_N"/>
    <property type="match status" value="1"/>
</dbReference>
<evidence type="ECO:0000256" key="2">
    <source>
        <dbReference type="ARBA" id="ARBA00022559"/>
    </source>
</evidence>
<dbReference type="PANTHER" id="PTHR30521">
    <property type="entry name" value="DEFERROCHELATASE/PEROXIDASE"/>
    <property type="match status" value="1"/>
</dbReference>
<dbReference type="HOGENOM" id="CLU_044178_2_0_6"/>
<dbReference type="NCBIfam" id="TIGR01413">
    <property type="entry name" value="Dyp_perox_fam"/>
    <property type="match status" value="1"/>
</dbReference>
<dbReference type="InterPro" id="IPR011008">
    <property type="entry name" value="Dimeric_a/b-barrel"/>
</dbReference>
<evidence type="ECO:0000256" key="4">
    <source>
        <dbReference type="ARBA" id="ARBA00023002"/>
    </source>
</evidence>
<evidence type="ECO:0000313" key="9">
    <source>
        <dbReference type="EMBL" id="AFH92467.1"/>
    </source>
</evidence>
<organism evidence="9 10">
    <name type="scientific">Providencia stuartii (strain MRSN 2154)</name>
    <dbReference type="NCBI Taxonomy" id="1157951"/>
    <lineage>
        <taxon>Bacteria</taxon>
        <taxon>Pseudomonadati</taxon>
        <taxon>Pseudomonadota</taxon>
        <taxon>Gammaproteobacteria</taxon>
        <taxon>Enterobacterales</taxon>
        <taxon>Morganellaceae</taxon>
        <taxon>Providencia</taxon>
    </lineage>
</organism>